<dbReference type="RefSeq" id="XP_504104.1">
    <property type="nucleotide sequence ID" value="XM_504104.1"/>
</dbReference>
<evidence type="ECO:0000313" key="3">
    <source>
        <dbReference type="EMBL" id="RDW25312.1"/>
    </source>
</evidence>
<dbReference type="Proteomes" id="UP000182444">
    <property type="component" value="Chromosome 1E"/>
</dbReference>
<gene>
    <name evidence="3" type="ORF">B0I71DRAFT_132798</name>
    <name evidence="2" type="ORF">YALI1_E22117g</name>
</gene>
<dbReference type="VEuPathDB" id="FungiDB:YALI0_E18458g"/>
<feature type="transmembrane region" description="Helical" evidence="1">
    <location>
        <begin position="15"/>
        <end position="34"/>
    </location>
</feature>
<evidence type="ECO:0000313" key="2">
    <source>
        <dbReference type="EMBL" id="AOW05609.1"/>
    </source>
</evidence>
<keyword evidence="1" id="KW-0812">Transmembrane</keyword>
<keyword evidence="1" id="KW-1133">Transmembrane helix</keyword>
<dbReference type="GeneID" id="2911718"/>
<accession>A0A1D8NIZ8</accession>
<dbReference type="Proteomes" id="UP000256601">
    <property type="component" value="Unassembled WGS sequence"/>
</dbReference>
<proteinExistence type="predicted"/>
<evidence type="ECO:0000313" key="5">
    <source>
        <dbReference type="Proteomes" id="UP000256601"/>
    </source>
</evidence>
<feature type="transmembrane region" description="Helical" evidence="1">
    <location>
        <begin position="157"/>
        <end position="177"/>
    </location>
</feature>
<protein>
    <submittedName>
        <fullName evidence="2">Uncharacterized protein</fullName>
    </submittedName>
</protein>
<keyword evidence="1" id="KW-0472">Membrane</keyword>
<dbReference type="VEuPathDB" id="FungiDB:YALI1_E22117g"/>
<dbReference type="EMBL" id="KZ857338">
    <property type="protein sequence ID" value="RDW25312.1"/>
    <property type="molecule type" value="Genomic_DNA"/>
</dbReference>
<feature type="transmembrane region" description="Helical" evidence="1">
    <location>
        <begin position="70"/>
        <end position="92"/>
    </location>
</feature>
<sequence length="181" mass="19974">MPASGEFTWQLTGNVAINTLFSAAFPVFTAIYAIRGLKQGAIETASKSEARLAKKLDIDAETLYENYSPLILIGYPIFAVNLQPLGTLALLWSRTTGLIDHLSDQQLENALSTWSKFSQVYTWATGGICVAALGIWSRRRQQRRSKQVTKKMPLLGAPEISLLLFSAIFLPVVSQPIEVFP</sequence>
<organism evidence="2 4">
    <name type="scientific">Yarrowia lipolytica</name>
    <name type="common">Candida lipolytica</name>
    <dbReference type="NCBI Taxonomy" id="4952"/>
    <lineage>
        <taxon>Eukaryota</taxon>
        <taxon>Fungi</taxon>
        <taxon>Dikarya</taxon>
        <taxon>Ascomycota</taxon>
        <taxon>Saccharomycotina</taxon>
        <taxon>Dipodascomycetes</taxon>
        <taxon>Dipodascales</taxon>
        <taxon>Dipodascales incertae sedis</taxon>
        <taxon>Yarrowia</taxon>
    </lineage>
</organism>
<evidence type="ECO:0000256" key="1">
    <source>
        <dbReference type="SAM" id="Phobius"/>
    </source>
</evidence>
<dbReference type="AlphaFoldDB" id="A0A1D8NIZ8"/>
<dbReference type="EMBL" id="CP017557">
    <property type="protein sequence ID" value="AOW05609.1"/>
    <property type="molecule type" value="Genomic_DNA"/>
</dbReference>
<dbReference type="OrthoDB" id="4086097at2759"/>
<dbReference type="KEGG" id="yli:2911718"/>
<reference evidence="3 5" key="2">
    <citation type="submission" date="2018-07" db="EMBL/GenBank/DDBJ databases">
        <title>Draft Genome Assemblies for Five Robust Yarrowia lipolytica Strains Exhibiting High Lipid Production and Pentose Sugar Utilization and Sugar Alcohol Secretion from Undetoxified Lignocellulosic Biomass Hydrolysates.</title>
        <authorList>
            <consortium name="DOE Joint Genome Institute"/>
            <person name="Walker C."/>
            <person name="Ryu S."/>
            <person name="Na H."/>
            <person name="Zane M."/>
            <person name="LaButti K."/>
            <person name="Lipzen A."/>
            <person name="Haridas S."/>
            <person name="Barry K."/>
            <person name="Grigoriev I.V."/>
            <person name="Quarterman J."/>
            <person name="Slininger P."/>
            <person name="Dien B."/>
            <person name="Trinh C.T."/>
        </authorList>
    </citation>
    <scope>NUCLEOTIDE SEQUENCE [LARGE SCALE GENOMIC DNA]</scope>
    <source>
        <strain evidence="3 5">YB392</strain>
    </source>
</reference>
<reference evidence="2 4" key="1">
    <citation type="journal article" date="2016" name="PLoS ONE">
        <title>Sequence Assembly of Yarrowia lipolytica Strain W29/CLIB89 Shows Transposable Element Diversity.</title>
        <authorList>
            <person name="Magnan C."/>
            <person name="Yu J."/>
            <person name="Chang I."/>
            <person name="Jahn E."/>
            <person name="Kanomata Y."/>
            <person name="Wu J."/>
            <person name="Zeller M."/>
            <person name="Oakes M."/>
            <person name="Baldi P."/>
            <person name="Sandmeyer S."/>
        </authorList>
    </citation>
    <scope>NUCLEOTIDE SEQUENCE [LARGE SCALE GENOMIC DNA]</scope>
    <source>
        <strain evidence="2">CLIB89</strain>
        <strain evidence="4">CLIB89(W29)</strain>
    </source>
</reference>
<evidence type="ECO:0000313" key="4">
    <source>
        <dbReference type="Proteomes" id="UP000182444"/>
    </source>
</evidence>
<feature type="transmembrane region" description="Helical" evidence="1">
    <location>
        <begin position="120"/>
        <end position="136"/>
    </location>
</feature>
<name>A0A1D8NIZ8_YARLL</name>